<name>A0A8H4TGQ4_9HYPO</name>
<gene>
    <name evidence="1" type="ORF">FGADI_3097</name>
</gene>
<sequence length="110" mass="12162">MRSTLYHAVTVKIELMLSVKQLKYLFFRPGTLFDAEKMEVVKPQAGGIASLGQEVKICLLPALFTTSEAGNETGVEEESSSRVDYSKDWTEVTCEDIESLVLVGKAVVFL</sequence>
<dbReference type="EMBL" id="JABFAI010000070">
    <property type="protein sequence ID" value="KAF4957461.1"/>
    <property type="molecule type" value="Genomic_DNA"/>
</dbReference>
<dbReference type="AlphaFoldDB" id="A0A8H4TGQ4"/>
<reference evidence="1" key="1">
    <citation type="journal article" date="2020" name="BMC Genomics">
        <title>Correction to: Identification and distribution of gene clusters required for synthesis of sphingolipid metabolism inhibitors in diverse species of the filamentous fungus Fusarium.</title>
        <authorList>
            <person name="Kim H.S."/>
            <person name="Lohmar J.M."/>
            <person name="Busman M."/>
            <person name="Brown D.W."/>
            <person name="Naumann T.A."/>
            <person name="Divon H.H."/>
            <person name="Lysoe E."/>
            <person name="Uhlig S."/>
            <person name="Proctor R.H."/>
        </authorList>
    </citation>
    <scope>NUCLEOTIDE SEQUENCE</scope>
    <source>
        <strain evidence="1">NRRL 45417</strain>
    </source>
</reference>
<accession>A0A8H4TGQ4</accession>
<evidence type="ECO:0000313" key="2">
    <source>
        <dbReference type="Proteomes" id="UP000604273"/>
    </source>
</evidence>
<dbReference type="Proteomes" id="UP000604273">
    <property type="component" value="Unassembled WGS sequence"/>
</dbReference>
<comment type="caution">
    <text evidence="1">The sequence shown here is derived from an EMBL/GenBank/DDBJ whole genome shotgun (WGS) entry which is preliminary data.</text>
</comment>
<protein>
    <submittedName>
        <fullName evidence="1">Uncharacterized protein</fullName>
    </submittedName>
</protein>
<reference evidence="1" key="2">
    <citation type="submission" date="2020-05" db="EMBL/GenBank/DDBJ databases">
        <authorList>
            <person name="Kim H.-S."/>
            <person name="Proctor R.H."/>
            <person name="Brown D.W."/>
        </authorList>
    </citation>
    <scope>NUCLEOTIDE SEQUENCE</scope>
    <source>
        <strain evidence="1">NRRL 45417</strain>
    </source>
</reference>
<proteinExistence type="predicted"/>
<organism evidence="1 2">
    <name type="scientific">Fusarium gaditjirri</name>
    <dbReference type="NCBI Taxonomy" id="282569"/>
    <lineage>
        <taxon>Eukaryota</taxon>
        <taxon>Fungi</taxon>
        <taxon>Dikarya</taxon>
        <taxon>Ascomycota</taxon>
        <taxon>Pezizomycotina</taxon>
        <taxon>Sordariomycetes</taxon>
        <taxon>Hypocreomycetidae</taxon>
        <taxon>Hypocreales</taxon>
        <taxon>Nectriaceae</taxon>
        <taxon>Fusarium</taxon>
        <taxon>Fusarium nisikadoi species complex</taxon>
    </lineage>
</organism>
<evidence type="ECO:0000313" key="1">
    <source>
        <dbReference type="EMBL" id="KAF4957461.1"/>
    </source>
</evidence>
<dbReference type="OrthoDB" id="5093369at2759"/>
<keyword evidence="2" id="KW-1185">Reference proteome</keyword>